<comment type="caution">
    <text evidence="2">The sequence shown here is derived from an EMBL/GenBank/DDBJ whole genome shotgun (WGS) entry which is preliminary data.</text>
</comment>
<accession>A0AA39FU21</accession>
<dbReference type="PANTHER" id="PTHR28624">
    <property type="entry name" value="COILED-COIL DOMAIN-CONTAINING PROTEIN 51"/>
    <property type="match status" value="1"/>
</dbReference>
<dbReference type="PANTHER" id="PTHR28624:SF1">
    <property type="entry name" value="MITOCHONDRIAL POTASSIUM CHANNEL"/>
    <property type="match status" value="1"/>
</dbReference>
<dbReference type="EMBL" id="JAQQBS010000001">
    <property type="protein sequence ID" value="KAK0175847.1"/>
    <property type="molecule type" value="Genomic_DNA"/>
</dbReference>
<evidence type="ECO:0000256" key="1">
    <source>
        <dbReference type="SAM" id="Phobius"/>
    </source>
</evidence>
<keyword evidence="3" id="KW-1185">Reference proteome</keyword>
<dbReference type="AlphaFoldDB" id="A0AA39FU21"/>
<evidence type="ECO:0000313" key="3">
    <source>
        <dbReference type="Proteomes" id="UP001168990"/>
    </source>
</evidence>
<protein>
    <recommendedName>
        <fullName evidence="4">Coiled-coil domain-containing protein 51</fullName>
    </recommendedName>
</protein>
<feature type="transmembrane region" description="Helical" evidence="1">
    <location>
        <begin position="202"/>
        <end position="222"/>
    </location>
</feature>
<keyword evidence="1" id="KW-0472">Membrane</keyword>
<reference evidence="2" key="2">
    <citation type="submission" date="2023-03" db="EMBL/GenBank/DDBJ databases">
        <authorList>
            <person name="Inwood S.N."/>
            <person name="Skelly J.G."/>
            <person name="Guhlin J."/>
            <person name="Harrop T.W.R."/>
            <person name="Goldson S.G."/>
            <person name="Dearden P.K."/>
        </authorList>
    </citation>
    <scope>NUCLEOTIDE SEQUENCE</scope>
    <source>
        <strain evidence="2">Irish</strain>
        <tissue evidence="2">Whole body</tissue>
    </source>
</reference>
<reference evidence="2" key="1">
    <citation type="journal article" date="2023" name="bioRxiv">
        <title>Scaffold-level genome assemblies of two parasitoid biocontrol wasps reveal the parthenogenesis mechanism and an associated novel virus.</title>
        <authorList>
            <person name="Inwood S."/>
            <person name="Skelly J."/>
            <person name="Guhlin J."/>
            <person name="Harrop T."/>
            <person name="Goldson S."/>
            <person name="Dearden P."/>
        </authorList>
    </citation>
    <scope>NUCLEOTIDE SEQUENCE</scope>
    <source>
        <strain evidence="2">Irish</strain>
        <tissue evidence="2">Whole body</tissue>
    </source>
</reference>
<dbReference type="Proteomes" id="UP001168990">
    <property type="component" value="Unassembled WGS sequence"/>
</dbReference>
<organism evidence="2 3">
    <name type="scientific">Microctonus aethiopoides</name>
    <dbReference type="NCBI Taxonomy" id="144406"/>
    <lineage>
        <taxon>Eukaryota</taxon>
        <taxon>Metazoa</taxon>
        <taxon>Ecdysozoa</taxon>
        <taxon>Arthropoda</taxon>
        <taxon>Hexapoda</taxon>
        <taxon>Insecta</taxon>
        <taxon>Pterygota</taxon>
        <taxon>Neoptera</taxon>
        <taxon>Endopterygota</taxon>
        <taxon>Hymenoptera</taxon>
        <taxon>Apocrita</taxon>
        <taxon>Ichneumonoidea</taxon>
        <taxon>Braconidae</taxon>
        <taxon>Euphorinae</taxon>
        <taxon>Microctonus</taxon>
    </lineage>
</organism>
<feature type="transmembrane region" description="Helical" evidence="1">
    <location>
        <begin position="287"/>
        <end position="307"/>
    </location>
</feature>
<evidence type="ECO:0008006" key="4">
    <source>
        <dbReference type="Google" id="ProtNLM"/>
    </source>
</evidence>
<name>A0AA39FU21_9HYME</name>
<evidence type="ECO:0000313" key="2">
    <source>
        <dbReference type="EMBL" id="KAK0175847.1"/>
    </source>
</evidence>
<proteinExistence type="predicted"/>
<keyword evidence="1" id="KW-1133">Transmembrane helix</keyword>
<dbReference type="InterPro" id="IPR037660">
    <property type="entry name" value="CCDC51"/>
</dbReference>
<gene>
    <name evidence="2" type="ORF">PV328_000047</name>
</gene>
<sequence>MSSKSWKILESLTSRINKSPMLSSAIESAAGHAQLQITNIQNIATKKYDTIVKHMPGTTIIQDLKAASLEPSTPIPRKLVDCWKWYQQLTGLEDVELAKRQMIIVQDKLFNCQDQRRGLTNEASSVAEKLKEIYSELIQTRREDPKYVQLTIMENKALREQSRIMSQMNFLENEERDYFTQLATSIKEYHDSQTMNAQKYKYLSILASAVIAIVSLGGSMIYNNKRIANVHKIIADGQEKNEILFRDHFSSLEKSVKGIGNLLTDLHKSPIEANDIPNTKSQENNNLTLFSSRTIILGSLCILLYLWNR</sequence>
<keyword evidence="1" id="KW-0812">Transmembrane</keyword>